<proteinExistence type="predicted"/>
<accession>A0A1B9NV33</accession>
<reference evidence="1 2" key="1">
    <citation type="submission" date="2016-06" db="EMBL/GenBank/DDBJ databases">
        <authorList>
            <person name="Kjaerup R.B."/>
            <person name="Dalgaard T.S."/>
            <person name="Juul-Madsen H.R."/>
        </authorList>
    </citation>
    <scope>NUCLEOTIDE SEQUENCE [LARGE SCALE GENOMIC DNA]</scope>
    <source>
        <strain evidence="1 2">1S159</strain>
    </source>
</reference>
<dbReference type="OrthoDB" id="6300880at2"/>
<gene>
    <name evidence="1" type="ORF">A6E04_17845</name>
</gene>
<dbReference type="Proteomes" id="UP000093523">
    <property type="component" value="Unassembled WGS sequence"/>
</dbReference>
<dbReference type="STRING" id="688.A6E04_17845"/>
<evidence type="ECO:0008006" key="3">
    <source>
        <dbReference type="Google" id="ProtNLM"/>
    </source>
</evidence>
<evidence type="ECO:0000313" key="1">
    <source>
        <dbReference type="EMBL" id="OCH17901.1"/>
    </source>
</evidence>
<name>A0A1B9NV33_ALILO</name>
<organism evidence="1 2">
    <name type="scientific">Aliivibrio logei</name>
    <name type="common">Vibrio logei</name>
    <dbReference type="NCBI Taxonomy" id="688"/>
    <lineage>
        <taxon>Bacteria</taxon>
        <taxon>Pseudomonadati</taxon>
        <taxon>Pseudomonadota</taxon>
        <taxon>Gammaproteobacteria</taxon>
        <taxon>Vibrionales</taxon>
        <taxon>Vibrionaceae</taxon>
        <taxon>Aliivibrio</taxon>
    </lineage>
</organism>
<protein>
    <recommendedName>
        <fullName evidence="3">Holin</fullName>
    </recommendedName>
</protein>
<comment type="caution">
    <text evidence="1">The sequence shown here is derived from an EMBL/GenBank/DDBJ whole genome shotgun (WGS) entry which is preliminary data.</text>
</comment>
<dbReference type="AlphaFoldDB" id="A0A1B9NV33"/>
<dbReference type="EMBL" id="MAJU01000026">
    <property type="protein sequence ID" value="OCH17901.1"/>
    <property type="molecule type" value="Genomic_DNA"/>
</dbReference>
<evidence type="ECO:0000313" key="2">
    <source>
        <dbReference type="Proteomes" id="UP000093523"/>
    </source>
</evidence>
<sequence>MSVLSFLTAIVSPITSFFKEKQAIKANEKKRKDKIQEAVTVAKIKRIESGDNNAAMLDKLSIETRGWKDEYLLLLTTLPLFLSFVPEFSHYVQQGFSALESVPEYYWYALGMIYIDTFGFRRMLRVAVEHWLSKKGAV</sequence>